<reference evidence="2" key="1">
    <citation type="journal article" date="2021" name="Mol. Plant Pathol.">
        <title>A 20-kb lineage-specific genomic region tames virulence in pathogenic amphidiploid Verticillium longisporum.</title>
        <authorList>
            <person name="Harting R."/>
            <person name="Starke J."/>
            <person name="Kusch H."/>
            <person name="Poggeler S."/>
            <person name="Maurus I."/>
            <person name="Schluter R."/>
            <person name="Landesfeind M."/>
            <person name="Bulla I."/>
            <person name="Nowrousian M."/>
            <person name="de Jonge R."/>
            <person name="Stahlhut G."/>
            <person name="Hoff K.J."/>
            <person name="Asshauer K.P."/>
            <person name="Thurmer A."/>
            <person name="Stanke M."/>
            <person name="Daniel R."/>
            <person name="Morgenstern B."/>
            <person name="Thomma B.P.H.J."/>
            <person name="Kronstad J.W."/>
            <person name="Braus-Stromeyer S.A."/>
            <person name="Braus G.H."/>
        </authorList>
    </citation>
    <scope>NUCLEOTIDE SEQUENCE</scope>
    <source>
        <strain evidence="2">Vl32</strain>
    </source>
</reference>
<feature type="region of interest" description="Disordered" evidence="1">
    <location>
        <begin position="1"/>
        <end position="62"/>
    </location>
</feature>
<feature type="compositionally biased region" description="Pro residues" evidence="1">
    <location>
        <begin position="28"/>
        <end position="42"/>
    </location>
</feature>
<dbReference type="Proteomes" id="UP000689129">
    <property type="component" value="Unassembled WGS sequence"/>
</dbReference>
<evidence type="ECO:0000256" key="1">
    <source>
        <dbReference type="SAM" id="MobiDB-lite"/>
    </source>
</evidence>
<evidence type="ECO:0000313" key="3">
    <source>
        <dbReference type="Proteomes" id="UP000689129"/>
    </source>
</evidence>
<feature type="compositionally biased region" description="Basic residues" evidence="1">
    <location>
        <begin position="187"/>
        <end position="203"/>
    </location>
</feature>
<organism evidence="2 3">
    <name type="scientific">Verticillium longisporum</name>
    <name type="common">Verticillium dahliae var. longisporum</name>
    <dbReference type="NCBI Taxonomy" id="100787"/>
    <lineage>
        <taxon>Eukaryota</taxon>
        <taxon>Fungi</taxon>
        <taxon>Dikarya</taxon>
        <taxon>Ascomycota</taxon>
        <taxon>Pezizomycotina</taxon>
        <taxon>Sordariomycetes</taxon>
        <taxon>Hypocreomycetidae</taxon>
        <taxon>Glomerellales</taxon>
        <taxon>Plectosphaerellaceae</taxon>
        <taxon>Verticillium</taxon>
    </lineage>
</organism>
<name>A0A8I3AN96_VERLO</name>
<comment type="caution">
    <text evidence="2">The sequence shown here is derived from an EMBL/GenBank/DDBJ whole genome shotgun (WGS) entry which is preliminary data.</text>
</comment>
<proteinExistence type="predicted"/>
<sequence length="203" mass="21948">MIDSGQRGRTTVIREKQRGKNQAGAAGPPLPRILRRPPPSTTPPSHHNRTIFPPSPLTIPTTSPTEKLISVVANYTWLRKSNRDLSTFLSRTLSLQSAKMAREGTRSQTGHSKPRIFETVDTAPVTQRKKTTTKPAVKKAPVAPAVKGAKPTGVTKKKTAPKKDGPVAKAKTGVNKAEKKVEEVVKPKKATTTKTAKPKTVAK</sequence>
<gene>
    <name evidence="2" type="ORF">HYQ45_011921</name>
</gene>
<feature type="compositionally biased region" description="Low complexity" evidence="1">
    <location>
        <begin position="133"/>
        <end position="152"/>
    </location>
</feature>
<feature type="region of interest" description="Disordered" evidence="1">
    <location>
        <begin position="125"/>
        <end position="203"/>
    </location>
</feature>
<dbReference type="EMBL" id="JAEMWZ010000266">
    <property type="protein sequence ID" value="KAG7128440.1"/>
    <property type="molecule type" value="Genomic_DNA"/>
</dbReference>
<accession>A0A8I3AN96</accession>
<dbReference type="AlphaFoldDB" id="A0A8I3AN96"/>
<evidence type="ECO:0000313" key="2">
    <source>
        <dbReference type="EMBL" id="KAG7128440.1"/>
    </source>
</evidence>
<feature type="compositionally biased region" description="Basic and acidic residues" evidence="1">
    <location>
        <begin position="176"/>
        <end position="186"/>
    </location>
</feature>
<protein>
    <submittedName>
        <fullName evidence="2">Uncharacterized protein</fullName>
    </submittedName>
</protein>